<evidence type="ECO:0008006" key="5">
    <source>
        <dbReference type="Google" id="ProtNLM"/>
    </source>
</evidence>
<accession>A0A0F8CT50</accession>
<evidence type="ECO:0000313" key="4">
    <source>
        <dbReference type="Proteomes" id="UP000034841"/>
    </source>
</evidence>
<evidence type="ECO:0000256" key="1">
    <source>
        <dbReference type="SAM" id="MobiDB-lite"/>
    </source>
</evidence>
<dbReference type="Proteomes" id="UP000034841">
    <property type="component" value="Unassembled WGS sequence"/>
</dbReference>
<organism evidence="3 4">
    <name type="scientific">Ceratocystis fimbriata f. sp. platani</name>
    <dbReference type="NCBI Taxonomy" id="88771"/>
    <lineage>
        <taxon>Eukaryota</taxon>
        <taxon>Fungi</taxon>
        <taxon>Dikarya</taxon>
        <taxon>Ascomycota</taxon>
        <taxon>Pezizomycotina</taxon>
        <taxon>Sordariomycetes</taxon>
        <taxon>Hypocreomycetidae</taxon>
        <taxon>Microascales</taxon>
        <taxon>Ceratocystidaceae</taxon>
        <taxon>Ceratocystis</taxon>
    </lineage>
</organism>
<gene>
    <name evidence="3" type="ORF">CFO_g3730</name>
</gene>
<protein>
    <recommendedName>
        <fullName evidence="5">Extracellular serine-rich protein</fullName>
    </recommendedName>
</protein>
<keyword evidence="4" id="KW-1185">Reference proteome</keyword>
<evidence type="ECO:0000313" key="3">
    <source>
        <dbReference type="EMBL" id="KKF93917.1"/>
    </source>
</evidence>
<feature type="region of interest" description="Disordered" evidence="1">
    <location>
        <begin position="147"/>
        <end position="166"/>
    </location>
</feature>
<dbReference type="PANTHER" id="PTHR34883">
    <property type="entry name" value="SERINE-RICH PROTEIN, PUTATIVE-RELATED-RELATED"/>
    <property type="match status" value="1"/>
</dbReference>
<name>A0A0F8CT50_CERFI</name>
<sequence>MHFAIATLITAATAALAAPSPGGWDIQKEAARVGAVHIITVSDEGFSPASLEAQYGDILEFHFKPGTHSVVQSSYESPCSYVKGGFTSGNMDTPADQQENVRDFQVSVSNDQPIWFYNGSLDRCHKEGHVGVVNPPASDSLGNFQKSAREQTSTENVARTLGGILN</sequence>
<dbReference type="InterPro" id="IPR052953">
    <property type="entry name" value="Ser-rich/MCO-related"/>
</dbReference>
<comment type="caution">
    <text evidence="3">The sequence shown here is derived from an EMBL/GenBank/DDBJ whole genome shotgun (WGS) entry which is preliminary data.</text>
</comment>
<dbReference type="SUPFAM" id="SSF49503">
    <property type="entry name" value="Cupredoxins"/>
    <property type="match status" value="1"/>
</dbReference>
<evidence type="ECO:0000256" key="2">
    <source>
        <dbReference type="SAM" id="SignalP"/>
    </source>
</evidence>
<dbReference type="OrthoDB" id="2331100at2759"/>
<dbReference type="PANTHER" id="PTHR34883:SF15">
    <property type="entry name" value="EXTRACELLULAR SERINE-RICH PROTEIN"/>
    <property type="match status" value="1"/>
</dbReference>
<keyword evidence="2" id="KW-0732">Signal</keyword>
<reference evidence="3 4" key="1">
    <citation type="submission" date="2015-04" db="EMBL/GenBank/DDBJ databases">
        <title>Genome sequence of Ceratocystis platani, a major pathogen of plane trees.</title>
        <authorList>
            <person name="Belbahri L."/>
        </authorList>
    </citation>
    <scope>NUCLEOTIDE SEQUENCE [LARGE SCALE GENOMIC DNA]</scope>
    <source>
        <strain evidence="3 4">CFO</strain>
    </source>
</reference>
<dbReference type="AlphaFoldDB" id="A0A0F8CT50"/>
<dbReference type="InterPro" id="IPR008972">
    <property type="entry name" value="Cupredoxin"/>
</dbReference>
<feature type="signal peptide" evidence="2">
    <location>
        <begin position="1"/>
        <end position="17"/>
    </location>
</feature>
<dbReference type="EMBL" id="LBBL01000199">
    <property type="protein sequence ID" value="KKF93917.1"/>
    <property type="molecule type" value="Genomic_DNA"/>
</dbReference>
<dbReference type="Gene3D" id="2.60.40.420">
    <property type="entry name" value="Cupredoxins - blue copper proteins"/>
    <property type="match status" value="1"/>
</dbReference>
<feature type="compositionally biased region" description="Polar residues" evidence="1">
    <location>
        <begin position="147"/>
        <end position="157"/>
    </location>
</feature>
<feature type="chain" id="PRO_5002528148" description="Extracellular serine-rich protein" evidence="2">
    <location>
        <begin position="18"/>
        <end position="166"/>
    </location>
</feature>
<proteinExistence type="predicted"/>